<protein>
    <submittedName>
        <fullName evidence="2">Uncharacterized protein</fullName>
    </submittedName>
</protein>
<organism evidence="2">
    <name type="scientific">groundwater metagenome</name>
    <dbReference type="NCBI Taxonomy" id="717931"/>
    <lineage>
        <taxon>unclassified sequences</taxon>
        <taxon>metagenomes</taxon>
        <taxon>ecological metagenomes</taxon>
    </lineage>
</organism>
<feature type="transmembrane region" description="Helical" evidence="1">
    <location>
        <begin position="32"/>
        <end position="53"/>
    </location>
</feature>
<gene>
    <name evidence="2" type="ORF">MSIBF_A3540002</name>
</gene>
<keyword evidence="1" id="KW-0812">Transmembrane</keyword>
<feature type="transmembrane region" description="Helical" evidence="1">
    <location>
        <begin position="97"/>
        <end position="118"/>
    </location>
</feature>
<reference evidence="2" key="1">
    <citation type="submission" date="2014-09" db="EMBL/GenBank/DDBJ databases">
        <authorList>
            <person name="Probst J Alexander"/>
        </authorList>
    </citation>
    <scope>NUCLEOTIDE SEQUENCE</scope>
</reference>
<feature type="transmembrane region" description="Helical" evidence="1">
    <location>
        <begin position="6"/>
        <end position="25"/>
    </location>
</feature>
<dbReference type="EMBL" id="CCXY01000284">
    <property type="protein sequence ID" value="CEG13255.1"/>
    <property type="molecule type" value="Genomic_DNA"/>
</dbReference>
<name>A0A098EE03_9ZZZZ</name>
<keyword evidence="1" id="KW-1133">Transmembrane helix</keyword>
<dbReference type="AlphaFoldDB" id="A0A098EE03"/>
<evidence type="ECO:0000313" key="2">
    <source>
        <dbReference type="EMBL" id="CEG13255.1"/>
    </source>
</evidence>
<sequence>MNDILLVGLIYIFYILLIIVGKFNIKENANFGIYAFFVMISLFIIAKIFVYQISIFERVTSVPEIYLIIPLIITIILIWLSKTIVQKTSNNESHGDIVGWLVGGLLFIFWPIWVPIVFNSI</sequence>
<accession>A0A098EE03</accession>
<feature type="transmembrane region" description="Helical" evidence="1">
    <location>
        <begin position="65"/>
        <end position="85"/>
    </location>
</feature>
<evidence type="ECO:0000256" key="1">
    <source>
        <dbReference type="SAM" id="Phobius"/>
    </source>
</evidence>
<proteinExistence type="predicted"/>
<keyword evidence="1" id="KW-0472">Membrane</keyword>